<organism evidence="1">
    <name type="scientific">marine sediment metagenome</name>
    <dbReference type="NCBI Taxonomy" id="412755"/>
    <lineage>
        <taxon>unclassified sequences</taxon>
        <taxon>metagenomes</taxon>
        <taxon>ecological metagenomes</taxon>
    </lineage>
</organism>
<sequence>SYVVEYTINVTDTWEYKTIIIPLDYSGGTWDYTNSTGLNISWALVAGSTFQTTAGAWQTGLFLATSNQVNATDNKANNFRLAKVKFELGQVATPFVAVDYEQELARCQRYYEKSYDPIVNPGTNTAVGLVSLSVSGIANAVHIVKIPVLFKINKRVAPTVLAYSEAGTSDRVDMTGGEKNASYNNAGVGGVEIEGTDDAATTIQTAFHFTAISEL</sequence>
<comment type="caution">
    <text evidence="1">The sequence shown here is derived from an EMBL/GenBank/DDBJ whole genome shotgun (WGS) entry which is preliminary data.</text>
</comment>
<proteinExistence type="predicted"/>
<reference evidence="1" key="1">
    <citation type="journal article" date="2015" name="Nature">
        <title>Complex archaea that bridge the gap between prokaryotes and eukaryotes.</title>
        <authorList>
            <person name="Spang A."/>
            <person name="Saw J.H."/>
            <person name="Jorgensen S.L."/>
            <person name="Zaremba-Niedzwiedzka K."/>
            <person name="Martijn J."/>
            <person name="Lind A.E."/>
            <person name="van Eijk R."/>
            <person name="Schleper C."/>
            <person name="Guy L."/>
            <person name="Ettema T.J."/>
        </authorList>
    </citation>
    <scope>NUCLEOTIDE SEQUENCE</scope>
</reference>
<dbReference type="EMBL" id="LAZR01013222">
    <property type="protein sequence ID" value="KKM22966.1"/>
    <property type="molecule type" value="Genomic_DNA"/>
</dbReference>
<protein>
    <submittedName>
        <fullName evidence="1">Uncharacterized protein</fullName>
    </submittedName>
</protein>
<accession>A0A0F9I5S8</accession>
<gene>
    <name evidence="1" type="ORF">LCGC14_1619910</name>
</gene>
<dbReference type="AlphaFoldDB" id="A0A0F9I5S8"/>
<name>A0A0F9I5S8_9ZZZZ</name>
<evidence type="ECO:0000313" key="1">
    <source>
        <dbReference type="EMBL" id="KKM22966.1"/>
    </source>
</evidence>
<feature type="non-terminal residue" evidence="1">
    <location>
        <position position="1"/>
    </location>
</feature>